<name>A0A3R6KTA3_9BACT</name>
<dbReference type="AlphaFoldDB" id="A0A3R6KTA3"/>
<reference evidence="1 2" key="1">
    <citation type="submission" date="2018-08" db="EMBL/GenBank/DDBJ databases">
        <title>A genome reference for cultivated species of the human gut microbiota.</title>
        <authorList>
            <person name="Zou Y."/>
            <person name="Xue W."/>
            <person name="Luo G."/>
        </authorList>
    </citation>
    <scope>NUCLEOTIDE SEQUENCE [LARGE SCALE GENOMIC DNA]</scope>
    <source>
        <strain evidence="1 2">AM22-1</strain>
    </source>
</reference>
<sequence length="195" mass="22322">MLKAMLSQPMARKTDEEIVSWLNQHIFFESGYDITEGPFPLPATIGEGFRFQSLDFFNKNVVDYVTKASRKNGKRVLRFRISTFIGLCGGACHYFCKAYSAIHNTDVNDASHYISGYITDVDDKAIDIPSESRSLAFDIGVPLTKEMIQRDMGHYEYSEVGDCGTALRSKDDFYEVIEKLKEVFDMEQWSFEIDE</sequence>
<accession>A0A3R6KTA3</accession>
<organism evidence="1 2">
    <name type="scientific">Segatella copri</name>
    <dbReference type="NCBI Taxonomy" id="165179"/>
    <lineage>
        <taxon>Bacteria</taxon>
        <taxon>Pseudomonadati</taxon>
        <taxon>Bacteroidota</taxon>
        <taxon>Bacteroidia</taxon>
        <taxon>Bacteroidales</taxon>
        <taxon>Prevotellaceae</taxon>
        <taxon>Segatella</taxon>
    </lineage>
</organism>
<dbReference type="Proteomes" id="UP000286501">
    <property type="component" value="Unassembled WGS sequence"/>
</dbReference>
<gene>
    <name evidence="1" type="ORF">DW250_12355</name>
</gene>
<comment type="caution">
    <text evidence="1">The sequence shown here is derived from an EMBL/GenBank/DDBJ whole genome shotgun (WGS) entry which is preliminary data.</text>
</comment>
<protein>
    <submittedName>
        <fullName evidence="1">Uncharacterized protein</fullName>
    </submittedName>
</protein>
<evidence type="ECO:0000313" key="2">
    <source>
        <dbReference type="Proteomes" id="UP000286501"/>
    </source>
</evidence>
<dbReference type="RefSeq" id="WP_118201412.1">
    <property type="nucleotide sequence ID" value="NZ_JANDWJ010000013.1"/>
</dbReference>
<dbReference type="EMBL" id="QRIN01000060">
    <property type="protein sequence ID" value="RHG63712.1"/>
    <property type="molecule type" value="Genomic_DNA"/>
</dbReference>
<proteinExistence type="predicted"/>
<evidence type="ECO:0000313" key="1">
    <source>
        <dbReference type="EMBL" id="RHG63712.1"/>
    </source>
</evidence>